<evidence type="ECO:0000313" key="3">
    <source>
        <dbReference type="Proteomes" id="UP001241110"/>
    </source>
</evidence>
<feature type="signal peptide" evidence="1">
    <location>
        <begin position="1"/>
        <end position="18"/>
    </location>
</feature>
<dbReference type="Pfam" id="PF19867">
    <property type="entry name" value="DUF6340"/>
    <property type="match status" value="1"/>
</dbReference>
<dbReference type="AlphaFoldDB" id="A0AAE3QQG0"/>
<dbReference type="EMBL" id="JASJOS010000009">
    <property type="protein sequence ID" value="MDJ1483006.1"/>
    <property type="molecule type" value="Genomic_DNA"/>
</dbReference>
<dbReference type="Proteomes" id="UP001241110">
    <property type="component" value="Unassembled WGS sequence"/>
</dbReference>
<gene>
    <name evidence="2" type="ORF">QNI16_21065</name>
</gene>
<accession>A0AAE3QQG0</accession>
<organism evidence="2 3">
    <name type="scientific">Xanthocytophaga flava</name>
    <dbReference type="NCBI Taxonomy" id="3048013"/>
    <lineage>
        <taxon>Bacteria</taxon>
        <taxon>Pseudomonadati</taxon>
        <taxon>Bacteroidota</taxon>
        <taxon>Cytophagia</taxon>
        <taxon>Cytophagales</taxon>
        <taxon>Rhodocytophagaceae</taxon>
        <taxon>Xanthocytophaga</taxon>
    </lineage>
</organism>
<feature type="chain" id="PRO_5042231633" evidence="1">
    <location>
        <begin position="19"/>
        <end position="353"/>
    </location>
</feature>
<dbReference type="InterPro" id="IPR045921">
    <property type="entry name" value="DUF6340"/>
</dbReference>
<evidence type="ECO:0000256" key="1">
    <source>
        <dbReference type="SAM" id="SignalP"/>
    </source>
</evidence>
<name>A0AAE3QQG0_9BACT</name>
<proteinExistence type="predicted"/>
<protein>
    <submittedName>
        <fullName evidence="2">DUF6340 family protein</fullName>
    </submittedName>
</protein>
<dbReference type="PROSITE" id="PS51257">
    <property type="entry name" value="PROKAR_LIPOPROTEIN"/>
    <property type="match status" value="1"/>
</dbReference>
<evidence type="ECO:0000313" key="2">
    <source>
        <dbReference type="EMBL" id="MDJ1483006.1"/>
    </source>
</evidence>
<sequence length="353" mass="39598">MKTIVRILILLACIPAWMACRSTNGLTLNVNEPAPIWMPPHLKKVGIIGRTQPSDQTRAIDKVDQVLSIEGTKLDKEGAKESIHGLAADLEKNNRFLSVKQLDKPELTGPGMDVFPSPLAWETVSQICQENQLDALFVLEFFDTNSKINYSATPITINGPLGVKVPAVEHQATMLTSIKTGWRIYDPQNKVIIDQHPMSRQMTSVGKGINPVAAATALLERKEAVKQTSYQIGQVYASSLLPYQIRVWREYYVRGSDSFKVGKRRAQTGNWAGAAELWERETQHPKNKVAGRACYNMAISSEINGNLDQAIEWAGRSYTDYKNRLALRYLNVLKQRKAHVQEIERRQAADSQQ</sequence>
<dbReference type="RefSeq" id="WP_313982475.1">
    <property type="nucleotide sequence ID" value="NZ_JASJOS010000009.1"/>
</dbReference>
<comment type="caution">
    <text evidence="2">The sequence shown here is derived from an EMBL/GenBank/DDBJ whole genome shotgun (WGS) entry which is preliminary data.</text>
</comment>
<keyword evidence="1" id="KW-0732">Signal</keyword>
<reference evidence="2" key="1">
    <citation type="submission" date="2023-05" db="EMBL/GenBank/DDBJ databases">
        <authorList>
            <person name="Zhang X."/>
        </authorList>
    </citation>
    <scope>NUCLEOTIDE SEQUENCE</scope>
    <source>
        <strain evidence="2">YF14B1</strain>
    </source>
</reference>